<dbReference type="Proteomes" id="UP000076858">
    <property type="component" value="Unassembled WGS sequence"/>
</dbReference>
<keyword evidence="2" id="KW-1185">Reference proteome</keyword>
<name>A0A164UGX9_9CRUS</name>
<protein>
    <submittedName>
        <fullName evidence="1">Uncharacterized protein</fullName>
    </submittedName>
</protein>
<organism evidence="1 2">
    <name type="scientific">Daphnia magna</name>
    <dbReference type="NCBI Taxonomy" id="35525"/>
    <lineage>
        <taxon>Eukaryota</taxon>
        <taxon>Metazoa</taxon>
        <taxon>Ecdysozoa</taxon>
        <taxon>Arthropoda</taxon>
        <taxon>Crustacea</taxon>
        <taxon>Branchiopoda</taxon>
        <taxon>Diplostraca</taxon>
        <taxon>Cladocera</taxon>
        <taxon>Anomopoda</taxon>
        <taxon>Daphniidae</taxon>
        <taxon>Daphnia</taxon>
    </lineage>
</organism>
<accession>A0A164UGX9</accession>
<evidence type="ECO:0000313" key="2">
    <source>
        <dbReference type="Proteomes" id="UP000076858"/>
    </source>
</evidence>
<proteinExistence type="predicted"/>
<dbReference type="EMBL" id="LRGB01001581">
    <property type="protein sequence ID" value="KZS11349.1"/>
    <property type="molecule type" value="Genomic_DNA"/>
</dbReference>
<gene>
    <name evidence="1" type="ORF">APZ42_024134</name>
</gene>
<sequence>MEKFHQSFMLKKTKIGESQITRAQISLQKPMGSNDVPLASRLVGQLANLFIFIFPILANRSGLPICPR</sequence>
<dbReference type="AlphaFoldDB" id="A0A164UGX9"/>
<evidence type="ECO:0000313" key="1">
    <source>
        <dbReference type="EMBL" id="KZS11349.1"/>
    </source>
</evidence>
<comment type="caution">
    <text evidence="1">The sequence shown here is derived from an EMBL/GenBank/DDBJ whole genome shotgun (WGS) entry which is preliminary data.</text>
</comment>
<reference evidence="1 2" key="1">
    <citation type="submission" date="2016-03" db="EMBL/GenBank/DDBJ databases">
        <title>EvidentialGene: Evidence-directed Construction of Genes on Genomes.</title>
        <authorList>
            <person name="Gilbert D.G."/>
            <person name="Choi J.-H."/>
            <person name="Mockaitis K."/>
            <person name="Colbourne J."/>
            <person name="Pfrender M."/>
        </authorList>
    </citation>
    <scope>NUCLEOTIDE SEQUENCE [LARGE SCALE GENOMIC DNA]</scope>
    <source>
        <strain evidence="1 2">Xinb3</strain>
        <tissue evidence="1">Complete organism</tissue>
    </source>
</reference>